<dbReference type="AlphaFoldDB" id="A0A7X3K1G7"/>
<dbReference type="RefSeq" id="WP_157338523.1">
    <property type="nucleotide sequence ID" value="NZ_RHLK01000018.1"/>
</dbReference>
<name>A0A7X3K1G7_9BACL</name>
<proteinExistence type="predicted"/>
<organism evidence="1 2">
    <name type="scientific">Paenibacillus lutrae</name>
    <dbReference type="NCBI Taxonomy" id="2078573"/>
    <lineage>
        <taxon>Bacteria</taxon>
        <taxon>Bacillati</taxon>
        <taxon>Bacillota</taxon>
        <taxon>Bacilli</taxon>
        <taxon>Bacillales</taxon>
        <taxon>Paenibacillaceae</taxon>
        <taxon>Paenibacillus</taxon>
    </lineage>
</organism>
<sequence>MKVYVLVMMFQDVVSDILVYEGKRAEEMAREQFKIYTDVDYLFFDERLESGEAHDQILGEDYAGTMIYHLEIIQDASN</sequence>
<gene>
    <name evidence="1" type="ORF">EDM21_21685</name>
</gene>
<dbReference type="OrthoDB" id="2650696at2"/>
<comment type="caution">
    <text evidence="1">The sequence shown here is derived from an EMBL/GenBank/DDBJ whole genome shotgun (WGS) entry which is preliminary data.</text>
</comment>
<accession>A0A7X3K1G7</accession>
<evidence type="ECO:0000313" key="1">
    <source>
        <dbReference type="EMBL" id="MVP02095.1"/>
    </source>
</evidence>
<dbReference type="EMBL" id="RHLK01000018">
    <property type="protein sequence ID" value="MVP02095.1"/>
    <property type="molecule type" value="Genomic_DNA"/>
</dbReference>
<evidence type="ECO:0000313" key="2">
    <source>
        <dbReference type="Proteomes" id="UP000490800"/>
    </source>
</evidence>
<reference evidence="1 2" key="1">
    <citation type="journal article" date="2019" name="Microorganisms">
        <title>Paenibacillus lutrae sp. nov., A Chitinolytic Species Isolated from A River Otter in Castril Natural Park, Granada, Spain.</title>
        <authorList>
            <person name="Rodriguez M."/>
            <person name="Reina J.C."/>
            <person name="Bejar V."/>
            <person name="Llamas I."/>
        </authorList>
    </citation>
    <scope>NUCLEOTIDE SEQUENCE [LARGE SCALE GENOMIC DNA]</scope>
    <source>
        <strain evidence="1 2">N10</strain>
    </source>
</reference>
<keyword evidence="2" id="KW-1185">Reference proteome</keyword>
<dbReference type="Proteomes" id="UP000490800">
    <property type="component" value="Unassembled WGS sequence"/>
</dbReference>
<protein>
    <submittedName>
        <fullName evidence="1">Uncharacterized protein</fullName>
    </submittedName>
</protein>